<evidence type="ECO:0000313" key="3">
    <source>
        <dbReference type="Proteomes" id="UP001054945"/>
    </source>
</evidence>
<dbReference type="EMBL" id="BPLR01006158">
    <property type="protein sequence ID" value="GIY07800.1"/>
    <property type="molecule type" value="Genomic_DNA"/>
</dbReference>
<feature type="region of interest" description="Disordered" evidence="1">
    <location>
        <begin position="57"/>
        <end position="81"/>
    </location>
</feature>
<dbReference type="Proteomes" id="UP001054945">
    <property type="component" value="Unassembled WGS sequence"/>
</dbReference>
<evidence type="ECO:0000313" key="2">
    <source>
        <dbReference type="EMBL" id="GIY07800.1"/>
    </source>
</evidence>
<accession>A0AAV4QED6</accession>
<organism evidence="2 3">
    <name type="scientific">Caerostris extrusa</name>
    <name type="common">Bark spider</name>
    <name type="synonym">Caerostris bankana</name>
    <dbReference type="NCBI Taxonomy" id="172846"/>
    <lineage>
        <taxon>Eukaryota</taxon>
        <taxon>Metazoa</taxon>
        <taxon>Ecdysozoa</taxon>
        <taxon>Arthropoda</taxon>
        <taxon>Chelicerata</taxon>
        <taxon>Arachnida</taxon>
        <taxon>Araneae</taxon>
        <taxon>Araneomorphae</taxon>
        <taxon>Entelegynae</taxon>
        <taxon>Araneoidea</taxon>
        <taxon>Araneidae</taxon>
        <taxon>Caerostris</taxon>
    </lineage>
</organism>
<evidence type="ECO:0000256" key="1">
    <source>
        <dbReference type="SAM" id="MobiDB-lite"/>
    </source>
</evidence>
<comment type="caution">
    <text evidence="2">The sequence shown here is derived from an EMBL/GenBank/DDBJ whole genome shotgun (WGS) entry which is preliminary data.</text>
</comment>
<proteinExistence type="predicted"/>
<gene>
    <name evidence="2" type="ORF">CEXT_755671</name>
</gene>
<reference evidence="2 3" key="1">
    <citation type="submission" date="2021-06" db="EMBL/GenBank/DDBJ databases">
        <title>Caerostris extrusa draft genome.</title>
        <authorList>
            <person name="Kono N."/>
            <person name="Arakawa K."/>
        </authorList>
    </citation>
    <scope>NUCLEOTIDE SEQUENCE [LARGE SCALE GENOMIC DNA]</scope>
</reference>
<sequence length="81" mass="9228">MVSPRFQQEISHGWQSHLRLVLQIRPRYTIFESSRNGKLLNEKKSREKLNEPILATPKAGLQGPKRSCSVSGGIGKKHYDI</sequence>
<dbReference type="AlphaFoldDB" id="A0AAV4QED6"/>
<keyword evidence="3" id="KW-1185">Reference proteome</keyword>
<protein>
    <submittedName>
        <fullName evidence="2">Uncharacterized protein</fullName>
    </submittedName>
</protein>
<name>A0AAV4QED6_CAEEX</name>